<dbReference type="InterPro" id="IPR036929">
    <property type="entry name" value="DsbDN_sf"/>
</dbReference>
<evidence type="ECO:0000313" key="2">
    <source>
        <dbReference type="EMBL" id="MFN0255886.1"/>
    </source>
</evidence>
<keyword evidence="3" id="KW-1185">Reference proteome</keyword>
<organism evidence="2 3">
    <name type="scientific">Pedobacter ureilyticus</name>
    <dbReference type="NCBI Taxonomy" id="1393051"/>
    <lineage>
        <taxon>Bacteria</taxon>
        <taxon>Pseudomonadati</taxon>
        <taxon>Bacteroidota</taxon>
        <taxon>Sphingobacteriia</taxon>
        <taxon>Sphingobacteriales</taxon>
        <taxon>Sphingobacteriaceae</taxon>
        <taxon>Pedobacter</taxon>
    </lineage>
</organism>
<accession>A0ABW9J5T3</accession>
<comment type="caution">
    <text evidence="2">The sequence shown here is derived from an EMBL/GenBank/DDBJ whole genome shotgun (WGS) entry which is preliminary data.</text>
</comment>
<evidence type="ECO:0000259" key="1">
    <source>
        <dbReference type="Pfam" id="PF11412"/>
    </source>
</evidence>
<gene>
    <name evidence="2" type="ORF">E6A44_009910</name>
</gene>
<dbReference type="Pfam" id="PF11412">
    <property type="entry name" value="DsbD_N"/>
    <property type="match status" value="1"/>
</dbReference>
<sequence length="146" mass="16431">MKKLLVFIFLLQGGVVLAQLQRPVKWSYLAKKINSKEAEVFMKATVASGWHIYSMQVSGGPTKTSFNFNPSKSYSLIGKTLEPKPKVKYDKVLQKNLTFFEKEVVFKQRIKLHQPSAVVSGVLEFMVCSDKSCLPAEEVAFKIPVS</sequence>
<dbReference type="Gene3D" id="2.60.40.1250">
    <property type="entry name" value="Thiol:disulfide interchange protein DsbD, N-terminal domain"/>
    <property type="match status" value="1"/>
</dbReference>
<name>A0ABW9J5T3_9SPHI</name>
<proteinExistence type="predicted"/>
<dbReference type="RefSeq" id="WP_138723000.1">
    <property type="nucleotide sequence ID" value="NZ_SSHJ02000006.1"/>
</dbReference>
<dbReference type="EMBL" id="SSHJ02000006">
    <property type="protein sequence ID" value="MFN0255886.1"/>
    <property type="molecule type" value="Genomic_DNA"/>
</dbReference>
<evidence type="ECO:0000313" key="3">
    <source>
        <dbReference type="Proteomes" id="UP001517247"/>
    </source>
</evidence>
<dbReference type="Proteomes" id="UP001517247">
    <property type="component" value="Unassembled WGS sequence"/>
</dbReference>
<protein>
    <submittedName>
        <fullName evidence="2">Protein-disulfide reductase DsbD domain-containing protein</fullName>
    </submittedName>
</protein>
<dbReference type="InterPro" id="IPR028250">
    <property type="entry name" value="DsbDN"/>
</dbReference>
<feature type="domain" description="Thiol:disulfide interchange protein DsbD N-terminal" evidence="1">
    <location>
        <begin position="34"/>
        <end position="141"/>
    </location>
</feature>
<reference evidence="2 3" key="1">
    <citation type="submission" date="2024-12" db="EMBL/GenBank/DDBJ databases">
        <authorList>
            <person name="Hu S."/>
        </authorList>
    </citation>
    <scope>NUCLEOTIDE SEQUENCE [LARGE SCALE GENOMIC DNA]</scope>
    <source>
        <strain evidence="2 3">THG-T11</strain>
    </source>
</reference>